<comment type="caution">
    <text evidence="7">The sequence shown here is derived from an EMBL/GenBank/DDBJ whole genome shotgun (WGS) entry which is preliminary data.</text>
</comment>
<evidence type="ECO:0000256" key="1">
    <source>
        <dbReference type="ARBA" id="ARBA00006930"/>
    </source>
</evidence>
<feature type="region of interest" description="Disordered" evidence="5">
    <location>
        <begin position="335"/>
        <end position="356"/>
    </location>
</feature>
<evidence type="ECO:0000313" key="7">
    <source>
        <dbReference type="EMBL" id="RED87839.1"/>
    </source>
</evidence>
<feature type="domain" description="Rad50/SbcC-type AAA" evidence="6">
    <location>
        <begin position="5"/>
        <end position="214"/>
    </location>
</feature>
<dbReference type="AlphaFoldDB" id="A0A3D9KMT1"/>
<dbReference type="EMBL" id="QRDZ01000002">
    <property type="protein sequence ID" value="RED87839.1"/>
    <property type="molecule type" value="Genomic_DNA"/>
</dbReference>
<dbReference type="PANTHER" id="PTHR32114:SF2">
    <property type="entry name" value="ABC TRANSPORTER ABCH.3"/>
    <property type="match status" value="1"/>
</dbReference>
<evidence type="ECO:0000256" key="4">
    <source>
        <dbReference type="SAM" id="Coils"/>
    </source>
</evidence>
<dbReference type="GO" id="GO:0016887">
    <property type="term" value="F:ATP hydrolysis activity"/>
    <property type="evidence" value="ECO:0007669"/>
    <property type="project" value="InterPro"/>
</dbReference>
<organism evidence="7 8">
    <name type="scientific">Cohnella phaseoli</name>
    <dbReference type="NCBI Taxonomy" id="456490"/>
    <lineage>
        <taxon>Bacteria</taxon>
        <taxon>Bacillati</taxon>
        <taxon>Bacillota</taxon>
        <taxon>Bacilli</taxon>
        <taxon>Bacillales</taxon>
        <taxon>Paenibacillaceae</taxon>
        <taxon>Cohnella</taxon>
    </lineage>
</organism>
<accession>A0A3D9KMT1</accession>
<feature type="compositionally biased region" description="Basic and acidic residues" evidence="5">
    <location>
        <begin position="338"/>
        <end position="356"/>
    </location>
</feature>
<dbReference type="InterPro" id="IPR038729">
    <property type="entry name" value="Rad50/SbcC_AAA"/>
</dbReference>
<dbReference type="Gene3D" id="3.40.50.300">
    <property type="entry name" value="P-loop containing nucleotide triphosphate hydrolases"/>
    <property type="match status" value="2"/>
</dbReference>
<feature type="region of interest" description="Disordered" evidence="5">
    <location>
        <begin position="412"/>
        <end position="435"/>
    </location>
</feature>
<evidence type="ECO:0000256" key="5">
    <source>
        <dbReference type="SAM" id="MobiDB-lite"/>
    </source>
</evidence>
<dbReference type="GO" id="GO:0006302">
    <property type="term" value="P:double-strand break repair"/>
    <property type="evidence" value="ECO:0007669"/>
    <property type="project" value="InterPro"/>
</dbReference>
<dbReference type="SUPFAM" id="SSF52540">
    <property type="entry name" value="P-loop containing nucleoside triphosphate hydrolases"/>
    <property type="match status" value="2"/>
</dbReference>
<feature type="coiled-coil region" evidence="4">
    <location>
        <begin position="594"/>
        <end position="652"/>
    </location>
</feature>
<keyword evidence="4" id="KW-0175">Coiled coil</keyword>
<dbReference type="RefSeq" id="WP_116059223.1">
    <property type="nucleotide sequence ID" value="NZ_QRDZ01000002.1"/>
</dbReference>
<feature type="coiled-coil region" evidence="4">
    <location>
        <begin position="688"/>
        <end position="856"/>
    </location>
</feature>
<dbReference type="GO" id="GO:0004527">
    <property type="term" value="F:exonuclease activity"/>
    <property type="evidence" value="ECO:0007669"/>
    <property type="project" value="UniProtKB-KW"/>
</dbReference>
<dbReference type="Proteomes" id="UP000256977">
    <property type="component" value="Unassembled WGS sequence"/>
</dbReference>
<keyword evidence="7" id="KW-0269">Exonuclease</keyword>
<dbReference type="PANTHER" id="PTHR32114">
    <property type="entry name" value="ABC TRANSPORTER ABCH.3"/>
    <property type="match status" value="1"/>
</dbReference>
<feature type="coiled-coil region" evidence="4">
    <location>
        <begin position="184"/>
        <end position="215"/>
    </location>
</feature>
<evidence type="ECO:0000256" key="2">
    <source>
        <dbReference type="ARBA" id="ARBA00011322"/>
    </source>
</evidence>
<dbReference type="Pfam" id="PF13476">
    <property type="entry name" value="AAA_23"/>
    <property type="match status" value="1"/>
</dbReference>
<gene>
    <name evidence="7" type="ORF">DFP98_102321</name>
</gene>
<sequence>MKPIRISMTAFGPYRDIETIDFEALEDRRLFVISGNTGAGKTTIFDAICFALYGSASGEDRAEPRMLRSHFADDDIHTSVDYHFAVGARTYRVFRQMPHRRGANKSETGGKAELYETTGGEEVPCIDRFTVSDVNVKLESLLGLTREQFGQIVMLPQGEFRKLLTSDTENKEEILRRIFRTGLYHKVEDRFQRQNRELQEALKQAKTQQDVYAKQAQQSLPQREGSALAATLLQEYSSMAQVSDGLTQEIAYYGALAKEIGRGKADLEGQLQQSEQILREALTLEARFAQLAEKRQQLQHLEARKAEADESERRLTLAEKAARLLPYEEQSLAAARQAEQKRETLERKQRDLAEVERAHADAELSYRREEARSEERKEAERELTRLVELKPLVQTLDERRLEVERLTAQEKAVNERRTTAERQLESQREERRVSADHLKLAETEAAQLPEMAERYERLRSKYKLLKELDELDRRLESWTKHEGELQSAAAELKKEHDRAETLWLEGQAGLLAEHLHDGKPCPVCGSESHPAKAVPASSIPTREQLQQVKEKLRAVERELGDAQAQAAAASAGRSGRAELIAEYEITDEPLSEQLIRAEAEGKKVRQETDRLKQQAEAVRSRRLEVEKLDVQLERLQTEREQLLTEQHRLSMERSAKQSVLENELGRVPESLRSPDKLEIRNREQSALVERLNALWAEAQRRLQSTQNQLVEEKANFVQLSNQRQESELHRKQAEERLAEELEKAGFGTVESYRAAKMAEADRERLSALIEQFKLQMTTVTRHIAELEHELSDKIRPDTAALQAAMEELKARLEQIVAELHAVGGHEREARRLLAAIAEAEAQFRDLEQRQQQVADIYQMLKGDNSQKISFERYILIEFLEQILHAANVRLTDLSNGQFRLERSDRLESRGKQSGLGLDVFDAYTGQNRDVKSLSGGEKFNASLCLALGMTDVIQAYQGGVSIEMMFIDEGFGSLDEDSLNKAIAALVDLQRAGRMIGVISHVQELKTAFPAVLEVSKTKEGHSRTKFIVK</sequence>
<keyword evidence="7" id="KW-0378">Hydrolase</keyword>
<evidence type="ECO:0000313" key="8">
    <source>
        <dbReference type="Proteomes" id="UP000256977"/>
    </source>
</evidence>
<evidence type="ECO:0000256" key="3">
    <source>
        <dbReference type="ARBA" id="ARBA00013368"/>
    </source>
</evidence>
<comment type="similarity">
    <text evidence="1">Belongs to the SMC family. SbcC subfamily.</text>
</comment>
<protein>
    <recommendedName>
        <fullName evidence="3">Nuclease SbcCD subunit C</fullName>
    </recommendedName>
</protein>
<name>A0A3D9KMT1_9BACL</name>
<dbReference type="OrthoDB" id="9795626at2"/>
<dbReference type="InterPro" id="IPR027417">
    <property type="entry name" value="P-loop_NTPase"/>
</dbReference>
<keyword evidence="7" id="KW-0540">Nuclease</keyword>
<evidence type="ECO:0000259" key="6">
    <source>
        <dbReference type="Pfam" id="PF13476"/>
    </source>
</evidence>
<proteinExistence type="inferred from homology"/>
<reference evidence="7 8" key="1">
    <citation type="submission" date="2018-07" db="EMBL/GenBank/DDBJ databases">
        <title>Genomic Encyclopedia of Type Strains, Phase III (KMG-III): the genomes of soil and plant-associated and newly described type strains.</title>
        <authorList>
            <person name="Whitman W."/>
        </authorList>
    </citation>
    <scope>NUCLEOTIDE SEQUENCE [LARGE SCALE GENOMIC DNA]</scope>
    <source>
        <strain evidence="7 8">CECT 7287</strain>
    </source>
</reference>
<keyword evidence="8" id="KW-1185">Reference proteome</keyword>
<dbReference type="Pfam" id="PF13558">
    <property type="entry name" value="SbcC_Walker_B"/>
    <property type="match status" value="1"/>
</dbReference>
<comment type="subunit">
    <text evidence="2">Heterodimer of SbcC and SbcD.</text>
</comment>